<sequence>MVTTEFSKIEQGSLFQPYVELSFAVIGETLPADHGYGLYSAIALNDKVNLQALIQGSGRMPNEQRST</sequence>
<name>A0A098TJX7_9CYAN</name>
<protein>
    <submittedName>
        <fullName evidence="1">Uncharacterized protein</fullName>
    </submittedName>
</protein>
<dbReference type="Proteomes" id="UP000030170">
    <property type="component" value="Unassembled WGS sequence"/>
</dbReference>
<accession>A0A098TJX7</accession>
<comment type="caution">
    <text evidence="1">The sequence shown here is derived from an EMBL/GenBank/DDBJ whole genome shotgun (WGS) entry which is preliminary data.</text>
</comment>
<evidence type="ECO:0000313" key="1">
    <source>
        <dbReference type="EMBL" id="KGF72645.1"/>
    </source>
</evidence>
<dbReference type="RefSeq" id="WP_036533210.1">
    <property type="nucleotide sequence ID" value="NZ_JJML01000021.1"/>
</dbReference>
<dbReference type="AlphaFoldDB" id="A0A098TJX7"/>
<dbReference type="STRING" id="1497020.DO97_06860"/>
<organism evidence="1 2">
    <name type="scientific">Neosynechococcus sphagnicola sy1</name>
    <dbReference type="NCBI Taxonomy" id="1497020"/>
    <lineage>
        <taxon>Bacteria</taxon>
        <taxon>Bacillati</taxon>
        <taxon>Cyanobacteriota</taxon>
        <taxon>Cyanophyceae</taxon>
        <taxon>Neosynechococcales</taxon>
        <taxon>Neosynechococcaceae</taxon>
        <taxon>Neosynechococcus</taxon>
    </lineage>
</organism>
<keyword evidence="2" id="KW-1185">Reference proteome</keyword>
<gene>
    <name evidence="1" type="ORF">DO97_06860</name>
</gene>
<reference evidence="1 2" key="1">
    <citation type="journal article" date="2014" name="Mol. Ecol.">
        <title>Evolution of Synechococcus.</title>
        <authorList>
            <person name="Dvorak P."/>
            <person name="Casamatta D."/>
            <person name="Hasler P."/>
            <person name="Poulickova A."/>
            <person name="Ondrej V."/>
            <person name="Sanges R."/>
        </authorList>
    </citation>
    <scope>NUCLEOTIDE SEQUENCE [LARGE SCALE GENOMIC DNA]</scope>
    <source>
        <strain evidence="1 2">CAUP A 1101</strain>
    </source>
</reference>
<dbReference type="EMBL" id="JJML01000021">
    <property type="protein sequence ID" value="KGF72645.1"/>
    <property type="molecule type" value="Genomic_DNA"/>
</dbReference>
<proteinExistence type="predicted"/>
<evidence type="ECO:0000313" key="2">
    <source>
        <dbReference type="Proteomes" id="UP000030170"/>
    </source>
</evidence>